<name>A0ABY9JTB0_9BACI</name>
<evidence type="ECO:0000313" key="10">
    <source>
        <dbReference type="EMBL" id="WLR41743.1"/>
    </source>
</evidence>
<evidence type="ECO:0000256" key="5">
    <source>
        <dbReference type="ARBA" id="ARBA00022737"/>
    </source>
</evidence>
<dbReference type="SUPFAM" id="SSF56024">
    <property type="entry name" value="Phospholipase D/nuclease"/>
    <property type="match status" value="2"/>
</dbReference>
<comment type="subcellular location">
    <subcellularLocation>
        <location evidence="1">Cell membrane</location>
    </subcellularLocation>
</comment>
<dbReference type="PANTHER" id="PTHR21248:SF7">
    <property type="entry name" value="MINOR CARDIOLIPIN SYNTHASE CLSB"/>
    <property type="match status" value="1"/>
</dbReference>
<feature type="domain" description="PLD phosphodiesterase" evidence="9">
    <location>
        <begin position="137"/>
        <end position="164"/>
    </location>
</feature>
<dbReference type="CDD" id="cd09112">
    <property type="entry name" value="PLDc_CLS_2"/>
    <property type="match status" value="1"/>
</dbReference>
<keyword evidence="7" id="KW-0472">Membrane</keyword>
<dbReference type="InterPro" id="IPR022924">
    <property type="entry name" value="Cardiolipin_synthase"/>
</dbReference>
<keyword evidence="4" id="KW-0812">Transmembrane</keyword>
<dbReference type="Proteomes" id="UP001197974">
    <property type="component" value="Chromosome"/>
</dbReference>
<feature type="domain" description="PLD phosphodiesterase" evidence="9">
    <location>
        <begin position="306"/>
        <end position="333"/>
    </location>
</feature>
<dbReference type="InterPro" id="IPR025202">
    <property type="entry name" value="PLD-like_dom"/>
</dbReference>
<evidence type="ECO:0000256" key="4">
    <source>
        <dbReference type="ARBA" id="ARBA00022692"/>
    </source>
</evidence>
<sequence>MLLLIATFLILLLLYFELVIGMKNMTNNNKSIVFPLRKSEVIFFDEGKSFYDSLFNDIQSAKQSIHILFFIVKNDQISNTFFNLLIEKANSGIEVVLLLDFVGSFSLKKKTVNTLRSNGVNVAFANFPSFPFFFNSLQRRNHRKITIIDGKIGYHGGFNIGDEYIGKNPELGFWRDYHLRLTGEGVLDLQAQFSKDWDLATGDKVLYHNRPLLKGETLLQFLSTTGIGIEEQFLNLIRQAKEELIIGSPYFVPSKQLLYELQSAIERGVIVKVIVPLREDHPLVKQASYPYLQSLLVVGGEIWEYYQGFYHSKVFIVDHIVCDIGTANFDKRSLYLNEEMNCFIYDPSFITLVKKSIQNDLNECVELTIKELQKRRKKEFWKEWIARLISPFL</sequence>
<dbReference type="SMART" id="SM00155">
    <property type="entry name" value="PLDc"/>
    <property type="match status" value="2"/>
</dbReference>
<evidence type="ECO:0000259" key="9">
    <source>
        <dbReference type="PROSITE" id="PS50035"/>
    </source>
</evidence>
<evidence type="ECO:0000256" key="3">
    <source>
        <dbReference type="ARBA" id="ARBA00022679"/>
    </source>
</evidence>
<keyword evidence="2" id="KW-1003">Cell membrane</keyword>
<keyword evidence="11" id="KW-1185">Reference proteome</keyword>
<keyword evidence="5" id="KW-0677">Repeat</keyword>
<evidence type="ECO:0000313" key="11">
    <source>
        <dbReference type="Proteomes" id="UP001197974"/>
    </source>
</evidence>
<evidence type="ECO:0000256" key="7">
    <source>
        <dbReference type="ARBA" id="ARBA00023136"/>
    </source>
</evidence>
<reference evidence="10 11" key="1">
    <citation type="submission" date="2023-06" db="EMBL/GenBank/DDBJ databases">
        <title>Five Gram-positive bacteria isolated from mangrove sediments in Shenzhen, Guangdong, China.</title>
        <authorList>
            <person name="Yu S."/>
            <person name="Zheng W."/>
            <person name="Huang Y."/>
        </authorList>
    </citation>
    <scope>NUCLEOTIDE SEQUENCE [LARGE SCALE GENOMIC DNA]</scope>
    <source>
        <strain evidence="10 11">SaN35-3</strain>
    </source>
</reference>
<dbReference type="CDD" id="cd09110">
    <property type="entry name" value="PLDc_CLS_1"/>
    <property type="match status" value="1"/>
</dbReference>
<evidence type="ECO:0000256" key="6">
    <source>
        <dbReference type="ARBA" id="ARBA00022989"/>
    </source>
</evidence>
<evidence type="ECO:0000256" key="1">
    <source>
        <dbReference type="ARBA" id="ARBA00004236"/>
    </source>
</evidence>
<evidence type="ECO:0000256" key="2">
    <source>
        <dbReference type="ARBA" id="ARBA00022475"/>
    </source>
</evidence>
<dbReference type="EC" id="2.7.8.-" evidence="8"/>
<gene>
    <name evidence="10" type="primary">cls</name>
    <name evidence="10" type="ORF">LC087_12825</name>
</gene>
<dbReference type="RefSeq" id="WP_226541206.1">
    <property type="nucleotide sequence ID" value="NZ_CP129013.1"/>
</dbReference>
<dbReference type="Pfam" id="PF13091">
    <property type="entry name" value="PLDc_2"/>
    <property type="match status" value="2"/>
</dbReference>
<dbReference type="InterPro" id="IPR001736">
    <property type="entry name" value="PLipase_D/transphosphatidylase"/>
</dbReference>
<dbReference type="Gene3D" id="3.30.870.10">
    <property type="entry name" value="Endonuclease Chain A"/>
    <property type="match status" value="2"/>
</dbReference>
<evidence type="ECO:0000256" key="8">
    <source>
        <dbReference type="NCBIfam" id="TIGR04265"/>
    </source>
</evidence>
<dbReference type="PANTHER" id="PTHR21248">
    <property type="entry name" value="CARDIOLIPIN SYNTHASE"/>
    <property type="match status" value="1"/>
</dbReference>
<organism evidence="10 11">
    <name type="scientific">Bacillus carboniphilus</name>
    <dbReference type="NCBI Taxonomy" id="86663"/>
    <lineage>
        <taxon>Bacteria</taxon>
        <taxon>Bacillati</taxon>
        <taxon>Bacillota</taxon>
        <taxon>Bacilli</taxon>
        <taxon>Bacillales</taxon>
        <taxon>Bacillaceae</taxon>
        <taxon>Bacillus</taxon>
    </lineage>
</organism>
<dbReference type="NCBIfam" id="TIGR04265">
    <property type="entry name" value="bac_cardiolipin"/>
    <property type="match status" value="1"/>
</dbReference>
<protein>
    <recommendedName>
        <fullName evidence="8">Cardiolipin synthase</fullName>
        <ecNumber evidence="8">2.7.8.-</ecNumber>
    </recommendedName>
</protein>
<keyword evidence="6" id="KW-1133">Transmembrane helix</keyword>
<accession>A0ABY9JTB0</accession>
<dbReference type="EMBL" id="CP129013">
    <property type="protein sequence ID" value="WLR41743.1"/>
    <property type="molecule type" value="Genomic_DNA"/>
</dbReference>
<keyword evidence="3" id="KW-0808">Transferase</keyword>
<dbReference type="PROSITE" id="PS50035">
    <property type="entry name" value="PLD"/>
    <property type="match status" value="2"/>
</dbReference>
<proteinExistence type="predicted"/>